<name>A0A3E0LQN0_9CHRO</name>
<evidence type="ECO:0000313" key="1">
    <source>
        <dbReference type="EMBL" id="REJ49831.1"/>
    </source>
</evidence>
<dbReference type="AlphaFoldDB" id="A0A3E0LQN0"/>
<dbReference type="EMBL" id="QQWD01000020">
    <property type="protein sequence ID" value="REJ49831.1"/>
    <property type="molecule type" value="Genomic_DNA"/>
</dbReference>
<protein>
    <submittedName>
        <fullName evidence="1">Uncharacterized protein</fullName>
    </submittedName>
</protein>
<accession>A0A3E0LQN0</accession>
<gene>
    <name evidence="1" type="ORF">DWQ51_16660</name>
</gene>
<sequence length="73" mass="8516">MPTIDLEKTRQAWTNLKQILFIPRSESEYEQLVIMLDNLIDEIGENENNPLASLMEILGILIKNYEQENVPEL</sequence>
<evidence type="ECO:0000313" key="2">
    <source>
        <dbReference type="Proteomes" id="UP000257002"/>
    </source>
</evidence>
<comment type="caution">
    <text evidence="1">The sequence shown here is derived from an EMBL/GenBank/DDBJ whole genome shotgun (WGS) entry which is preliminary data.</text>
</comment>
<dbReference type="Proteomes" id="UP000257002">
    <property type="component" value="Unassembled WGS sequence"/>
</dbReference>
<organism evidence="1 2">
    <name type="scientific">Microcystis wesenbergii TW10</name>
    <dbReference type="NCBI Taxonomy" id="2060474"/>
    <lineage>
        <taxon>Bacteria</taxon>
        <taxon>Bacillati</taxon>
        <taxon>Cyanobacteriota</taxon>
        <taxon>Cyanophyceae</taxon>
        <taxon>Oscillatoriophycideae</taxon>
        <taxon>Chroococcales</taxon>
        <taxon>Microcystaceae</taxon>
        <taxon>Microcystis</taxon>
    </lineage>
</organism>
<reference evidence="1 2" key="1">
    <citation type="submission" date="2017-10" db="EMBL/GenBank/DDBJ databases">
        <title>A large-scale comparative metagenomic study reveals the eutrophication-driven functional interactions in six Microcystis-epibionts communities.</title>
        <authorList>
            <person name="Li Q."/>
            <person name="Lin F."/>
        </authorList>
    </citation>
    <scope>NUCLEOTIDE SEQUENCE [LARGE SCALE GENOMIC DNA]</scope>
    <source>
        <strain evidence="1">TW10</strain>
    </source>
</reference>
<proteinExistence type="predicted"/>